<organism evidence="2 3">
    <name type="scientific">Handelsmanbacteria sp. (strain RIFCSPLOWO2_12_FULL_64_10)</name>
    <dbReference type="NCBI Taxonomy" id="1817868"/>
    <lineage>
        <taxon>Bacteria</taxon>
        <taxon>Candidatus Handelsmaniibacteriota</taxon>
    </lineage>
</organism>
<feature type="domain" description="Ribosomal RNA large subunit methyltransferase K/L-like methyltransferase" evidence="1">
    <location>
        <begin position="178"/>
        <end position="335"/>
    </location>
</feature>
<gene>
    <name evidence="2" type="ORF">A3F84_20225</name>
</gene>
<dbReference type="InterPro" id="IPR000241">
    <property type="entry name" value="RlmKL-like_Mtase"/>
</dbReference>
<sequence>MTDKVYDFYATTVAGLEDLVVADLRGQLKEIDRVRVERGRRHGRIHFRYERSPRRLLDLRSVENLFALVGEARGLTVGPQSLDRIASGLRGMAWGPALRLFDALHGPPERPAFVVTPHLDRGRRFTSGEVCRAAQAALSSSLSLSADPSHPSYNIHLHFVRDRALVGLQIFRGRAWKRPYRRVPRPGSLEGTVAYLIGRLTEPGPRDRFLDPVCGAGTTLIERGLTAPAQILLGGDADRDALTAAREGASAAGVRICLACWDAACLPLRDGAVDRLTANLPYGKQVAPLRGAEPEAALLREMARALRPGGLAVVMAADAKAVEGIIERGEAALRVVRTLRASIRGVRPTVFVMKRL</sequence>
<dbReference type="GO" id="GO:0016423">
    <property type="term" value="F:tRNA (guanine) methyltransferase activity"/>
    <property type="evidence" value="ECO:0007669"/>
    <property type="project" value="TreeGrafter"/>
</dbReference>
<accession>A0A1F6C3Q0</accession>
<dbReference type="CDD" id="cd11715">
    <property type="entry name" value="THUMP_AdoMetMT"/>
    <property type="match status" value="1"/>
</dbReference>
<dbReference type="InterPro" id="IPR029063">
    <property type="entry name" value="SAM-dependent_MTases_sf"/>
</dbReference>
<dbReference type="SUPFAM" id="SSF53335">
    <property type="entry name" value="S-adenosyl-L-methionine-dependent methyltransferases"/>
    <property type="match status" value="1"/>
</dbReference>
<evidence type="ECO:0000313" key="2">
    <source>
        <dbReference type="EMBL" id="OGG43824.1"/>
    </source>
</evidence>
<reference evidence="2 3" key="1">
    <citation type="journal article" date="2016" name="Nat. Commun.">
        <title>Thousands of microbial genomes shed light on interconnected biogeochemical processes in an aquifer system.</title>
        <authorList>
            <person name="Anantharaman K."/>
            <person name="Brown C.T."/>
            <person name="Hug L.A."/>
            <person name="Sharon I."/>
            <person name="Castelle C.J."/>
            <person name="Probst A.J."/>
            <person name="Thomas B.C."/>
            <person name="Singh A."/>
            <person name="Wilkins M.J."/>
            <person name="Karaoz U."/>
            <person name="Brodie E.L."/>
            <person name="Williams K.H."/>
            <person name="Hubbard S.S."/>
            <person name="Banfield J.F."/>
        </authorList>
    </citation>
    <scope>NUCLEOTIDE SEQUENCE [LARGE SCALE GENOMIC DNA]</scope>
    <source>
        <strain evidence="3">RIFCSPLOWO2_12_FULL_64_10</strain>
    </source>
</reference>
<proteinExistence type="predicted"/>
<dbReference type="Gene3D" id="3.30.2130.30">
    <property type="match status" value="1"/>
</dbReference>
<dbReference type="CDD" id="cd02440">
    <property type="entry name" value="AdoMet_MTases"/>
    <property type="match status" value="1"/>
</dbReference>
<protein>
    <recommendedName>
        <fullName evidence="1">Ribosomal RNA large subunit methyltransferase K/L-like methyltransferase domain-containing protein</fullName>
    </recommendedName>
</protein>
<dbReference type="AlphaFoldDB" id="A0A1F6C3Q0"/>
<evidence type="ECO:0000313" key="3">
    <source>
        <dbReference type="Proteomes" id="UP000178606"/>
    </source>
</evidence>
<evidence type="ECO:0000259" key="1">
    <source>
        <dbReference type="Pfam" id="PF01170"/>
    </source>
</evidence>
<dbReference type="GO" id="GO:0030488">
    <property type="term" value="P:tRNA methylation"/>
    <property type="evidence" value="ECO:0007669"/>
    <property type="project" value="TreeGrafter"/>
</dbReference>
<dbReference type="PANTHER" id="PTHR14911:SF13">
    <property type="entry name" value="TRNA (GUANINE(6)-N2)-METHYLTRANSFERASE THUMP3"/>
    <property type="match status" value="1"/>
</dbReference>
<comment type="caution">
    <text evidence="2">The sequence shown here is derived from an EMBL/GenBank/DDBJ whole genome shotgun (WGS) entry which is preliminary data.</text>
</comment>
<dbReference type="Gene3D" id="3.40.50.150">
    <property type="entry name" value="Vaccinia Virus protein VP39"/>
    <property type="match status" value="1"/>
</dbReference>
<dbReference type="EMBL" id="MFKF01000425">
    <property type="protein sequence ID" value="OGG43824.1"/>
    <property type="molecule type" value="Genomic_DNA"/>
</dbReference>
<dbReference type="Pfam" id="PF01170">
    <property type="entry name" value="UPF0020"/>
    <property type="match status" value="1"/>
</dbReference>
<dbReference type="Proteomes" id="UP000178606">
    <property type="component" value="Unassembled WGS sequence"/>
</dbReference>
<name>A0A1F6C3Q0_HANXR</name>
<dbReference type="PANTHER" id="PTHR14911">
    <property type="entry name" value="THUMP DOMAIN-CONTAINING"/>
    <property type="match status" value="1"/>
</dbReference>